<feature type="region of interest" description="Disordered" evidence="6">
    <location>
        <begin position="307"/>
        <end position="382"/>
    </location>
</feature>
<protein>
    <recommendedName>
        <fullName evidence="10">YihY/virulence factor BrkB family protein</fullName>
    </recommendedName>
</protein>
<evidence type="ECO:0000256" key="1">
    <source>
        <dbReference type="ARBA" id="ARBA00004651"/>
    </source>
</evidence>
<name>A0ABQ6K5M3_9MICO</name>
<evidence type="ECO:0000256" key="6">
    <source>
        <dbReference type="SAM" id="MobiDB-lite"/>
    </source>
</evidence>
<comment type="subcellular location">
    <subcellularLocation>
        <location evidence="1">Cell membrane</location>
        <topology evidence="1">Multi-pass membrane protein</topology>
    </subcellularLocation>
</comment>
<feature type="transmembrane region" description="Helical" evidence="7">
    <location>
        <begin position="65"/>
        <end position="85"/>
    </location>
</feature>
<proteinExistence type="predicted"/>
<organism evidence="8 9">
    <name type="scientific">Pseudolysinimonas kribbensis</name>
    <dbReference type="NCBI Taxonomy" id="433641"/>
    <lineage>
        <taxon>Bacteria</taxon>
        <taxon>Bacillati</taxon>
        <taxon>Actinomycetota</taxon>
        <taxon>Actinomycetes</taxon>
        <taxon>Micrococcales</taxon>
        <taxon>Microbacteriaceae</taxon>
        <taxon>Pseudolysinimonas</taxon>
    </lineage>
</organism>
<feature type="transmembrane region" description="Helical" evidence="7">
    <location>
        <begin position="6"/>
        <end position="24"/>
    </location>
</feature>
<dbReference type="PANTHER" id="PTHR30213">
    <property type="entry name" value="INNER MEMBRANE PROTEIN YHJD"/>
    <property type="match status" value="1"/>
</dbReference>
<evidence type="ECO:0000256" key="3">
    <source>
        <dbReference type="ARBA" id="ARBA00022692"/>
    </source>
</evidence>
<keyword evidence="4 7" id="KW-1133">Transmembrane helix</keyword>
<keyword evidence="5 7" id="KW-0472">Membrane</keyword>
<dbReference type="Proteomes" id="UP001157034">
    <property type="component" value="Unassembled WGS sequence"/>
</dbReference>
<evidence type="ECO:0000313" key="9">
    <source>
        <dbReference type="Proteomes" id="UP001157034"/>
    </source>
</evidence>
<evidence type="ECO:0000256" key="2">
    <source>
        <dbReference type="ARBA" id="ARBA00022475"/>
    </source>
</evidence>
<feature type="compositionally biased region" description="Basic residues" evidence="6">
    <location>
        <begin position="334"/>
        <end position="355"/>
    </location>
</feature>
<gene>
    <name evidence="8" type="ORF">GCM10025881_11540</name>
</gene>
<keyword evidence="3 7" id="KW-0812">Transmembrane</keyword>
<feature type="compositionally biased region" description="Basic and acidic residues" evidence="6">
    <location>
        <begin position="307"/>
        <end position="317"/>
    </location>
</feature>
<feature type="transmembrane region" description="Helical" evidence="7">
    <location>
        <begin position="113"/>
        <end position="132"/>
    </location>
</feature>
<keyword evidence="9" id="KW-1185">Reference proteome</keyword>
<evidence type="ECO:0008006" key="10">
    <source>
        <dbReference type="Google" id="ProtNLM"/>
    </source>
</evidence>
<dbReference type="EMBL" id="BSVB01000001">
    <property type="protein sequence ID" value="GMA94330.1"/>
    <property type="molecule type" value="Genomic_DNA"/>
</dbReference>
<evidence type="ECO:0000256" key="5">
    <source>
        <dbReference type="ARBA" id="ARBA00023136"/>
    </source>
</evidence>
<dbReference type="Pfam" id="PF03631">
    <property type="entry name" value="Virul_fac_BrkB"/>
    <property type="match status" value="1"/>
</dbReference>
<comment type="caution">
    <text evidence="8">The sequence shown here is derived from an EMBL/GenBank/DDBJ whole genome shotgun (WGS) entry which is preliminary data.</text>
</comment>
<sequence>MSFQAVFAVFAAIWVAFSIAGLALEANPALRNALFDLIGTAVPGLIDRAGSDGAISEKALLSTPALSWTGAIALAGTLFTAVGWLGSARDAVRDLAGLAAPATNFALLKLKDLGLAIAFGAALIVSATLSVFSTAAMDATLDLLDVDRRSLGAILAARAVGLLLMFALDACVLAALYRVLAGVPIPRGPLWQGALLGALALGVLKVLGSSLLGGATRNPLLASFAVIVGLLIWFNLICQVILIAASWVIVTATDRGVPLDPIGERRARNTEVRLRIELERQIRREVEEALPPGVRWFVRRRHRRIEEGRTTRREPSRPRRRPPTPADDGDRPRPVRPRRHPARPRLRLARRRLLRHPVAPGDPRPSSLASLEAWPAPCASRP</sequence>
<feature type="transmembrane region" description="Helical" evidence="7">
    <location>
        <begin position="189"/>
        <end position="208"/>
    </location>
</feature>
<feature type="transmembrane region" description="Helical" evidence="7">
    <location>
        <begin position="153"/>
        <end position="177"/>
    </location>
</feature>
<accession>A0ABQ6K5M3</accession>
<dbReference type="InterPro" id="IPR017039">
    <property type="entry name" value="Virul_fac_BrkB"/>
</dbReference>
<evidence type="ECO:0000256" key="7">
    <source>
        <dbReference type="SAM" id="Phobius"/>
    </source>
</evidence>
<dbReference type="PANTHER" id="PTHR30213:SF1">
    <property type="entry name" value="INNER MEMBRANE PROTEIN YHJD"/>
    <property type="match status" value="1"/>
</dbReference>
<feature type="transmembrane region" description="Helical" evidence="7">
    <location>
        <begin position="220"/>
        <end position="250"/>
    </location>
</feature>
<keyword evidence="2" id="KW-1003">Cell membrane</keyword>
<reference evidence="9" key="1">
    <citation type="journal article" date="2019" name="Int. J. Syst. Evol. Microbiol.">
        <title>The Global Catalogue of Microorganisms (GCM) 10K type strain sequencing project: providing services to taxonomists for standard genome sequencing and annotation.</title>
        <authorList>
            <consortium name="The Broad Institute Genomics Platform"/>
            <consortium name="The Broad Institute Genome Sequencing Center for Infectious Disease"/>
            <person name="Wu L."/>
            <person name="Ma J."/>
        </authorList>
    </citation>
    <scope>NUCLEOTIDE SEQUENCE [LARGE SCALE GENOMIC DNA]</scope>
    <source>
        <strain evidence="9">NBRC 108894</strain>
    </source>
</reference>
<evidence type="ECO:0000313" key="8">
    <source>
        <dbReference type="EMBL" id="GMA94330.1"/>
    </source>
</evidence>
<evidence type="ECO:0000256" key="4">
    <source>
        <dbReference type="ARBA" id="ARBA00022989"/>
    </source>
</evidence>